<dbReference type="Gramene" id="ONK62383">
    <property type="protein sequence ID" value="ONK62383"/>
    <property type="gene ID" value="A4U43_C07F3310"/>
</dbReference>
<feature type="coiled-coil region" evidence="1">
    <location>
        <begin position="477"/>
        <end position="507"/>
    </location>
</feature>
<protein>
    <submittedName>
        <fullName evidence="5">Uncharacterized protein</fullName>
    </submittedName>
</protein>
<feature type="coiled-coil region" evidence="1">
    <location>
        <begin position="134"/>
        <end position="161"/>
    </location>
</feature>
<feature type="domain" description="NET2A-D/KIP1-like C-terminal" evidence="3">
    <location>
        <begin position="603"/>
        <end position="784"/>
    </location>
</feature>
<dbReference type="Proteomes" id="UP000243459">
    <property type="component" value="Chromosome 7"/>
</dbReference>
<evidence type="ECO:0000259" key="3">
    <source>
        <dbReference type="Pfam" id="PF24918"/>
    </source>
</evidence>
<accession>A0A5P1E9H0</accession>
<dbReference type="OMA" id="HETQPHE"/>
<feature type="compositionally biased region" description="Low complexity" evidence="2">
    <location>
        <begin position="835"/>
        <end position="860"/>
    </location>
</feature>
<dbReference type="PANTHER" id="PTHR31631:SF0">
    <property type="entry name" value="PROTEIN NETWORKED 2D"/>
    <property type="match status" value="1"/>
</dbReference>
<organism evidence="5 6">
    <name type="scientific">Asparagus officinalis</name>
    <name type="common">Garden asparagus</name>
    <dbReference type="NCBI Taxonomy" id="4686"/>
    <lineage>
        <taxon>Eukaryota</taxon>
        <taxon>Viridiplantae</taxon>
        <taxon>Streptophyta</taxon>
        <taxon>Embryophyta</taxon>
        <taxon>Tracheophyta</taxon>
        <taxon>Spermatophyta</taxon>
        <taxon>Magnoliopsida</taxon>
        <taxon>Liliopsida</taxon>
        <taxon>Asparagales</taxon>
        <taxon>Asparagaceae</taxon>
        <taxon>Asparagoideae</taxon>
        <taxon>Asparagus</taxon>
    </lineage>
</organism>
<feature type="region of interest" description="Disordered" evidence="2">
    <location>
        <begin position="833"/>
        <end position="860"/>
    </location>
</feature>
<sequence>MQDDDDDNLPETITSINASILRKPTSDIPPIGLMQKRKENQATLKKSRLARETSQKSKDKAQEEIDKLQKGILVLQTEKEYVKCSYENQVTKYWDIEKQIIDMQEEVFYLQDEYGVSVVIEDDEARALMAVTAINSCEKSINKLEEQQKRSIKEANVESERIKIAKEMMKVPEDIVDDVPNESLDSESLREIGKEHIDISSDLSVVELAEKINELVAKVIDLEVTASSQAARIETLKSEADVLHRHLQSFEEEKKTLVNDSNSLREKLNEAEEKLLIQDKSSMVDKISTVAHKNLDDISVEAMYHKHLEHVNTASLSHEVTSLHNSESSRSYDEELKETLSTKPSTGFGDISDKLRLSKTEKTPTDYGNKEVEVLNTGNNLVVESQGIQELGPDLEDRNIFEHSEAGSQVKEAEFSSWQVFDDVDPIKESIPQLEVEVNSSKADDNIHQNMEVKADFDNEHKVQIEDGTEGKETFLVSEYKSAIENYEEMKKRLSEVEKKNQENLLAMTMQISELESANAMKDAEIHNLRKSLRSAKSNSNQIQDVNLPEMGSIQRPEESENPRLRTRTIRFASFDVSDRNPLSSKYLKLPATDVQKNTSAIEEKFRRDIDTVLEDNLEFWLRFSTSFHGIQNFELTLEELQAEIKKVKHRKLGEGRQGSSHGKETNPESLSIDKQLRELKTELQVWLEQNELIQGELESKLSSLSSLQEEISGTLESSLESSLEADTVKFAPYQAAKFQGELLNIQLENNKVADELKAGLERVTELQAEVEKSLSRLHEKFELPVPGNRNNDQLKNIPTKNRVPLKSFLFNAKPKKRQSIFACVNPAIQRHMVPRPSSRPSSHPSARSSPRPSSSSQTS</sequence>
<proteinExistence type="predicted"/>
<feature type="region of interest" description="Disordered" evidence="2">
    <location>
        <begin position="652"/>
        <end position="673"/>
    </location>
</feature>
<feature type="domain" description="NET2A-D/KIP1-like alpha-helical" evidence="4">
    <location>
        <begin position="110"/>
        <end position="170"/>
    </location>
</feature>
<keyword evidence="6" id="KW-1185">Reference proteome</keyword>
<dbReference type="AlphaFoldDB" id="A0A5P1E9H0"/>
<feature type="region of interest" description="Disordered" evidence="2">
    <location>
        <begin position="1"/>
        <end position="62"/>
    </location>
</feature>
<feature type="compositionally biased region" description="Basic and acidic residues" evidence="2">
    <location>
        <begin position="351"/>
        <end position="365"/>
    </location>
</feature>
<evidence type="ECO:0000313" key="6">
    <source>
        <dbReference type="Proteomes" id="UP000243459"/>
    </source>
</evidence>
<keyword evidence="1" id="KW-0175">Coiled coil</keyword>
<evidence type="ECO:0000256" key="2">
    <source>
        <dbReference type="SAM" id="MobiDB-lite"/>
    </source>
</evidence>
<dbReference type="EMBL" id="CM007387">
    <property type="protein sequence ID" value="ONK62383.1"/>
    <property type="molecule type" value="Genomic_DNA"/>
</dbReference>
<dbReference type="Pfam" id="PF25014">
    <property type="entry name" value="NET2A"/>
    <property type="match status" value="2"/>
</dbReference>
<evidence type="ECO:0000256" key="1">
    <source>
        <dbReference type="SAM" id="Coils"/>
    </source>
</evidence>
<gene>
    <name evidence="5" type="ORF">A4U43_C07F3310</name>
</gene>
<feature type="coiled-coil region" evidence="1">
    <location>
        <begin position="233"/>
        <end position="274"/>
    </location>
</feature>
<reference evidence="6" key="1">
    <citation type="journal article" date="2017" name="Nat. Commun.">
        <title>The asparagus genome sheds light on the origin and evolution of a young Y chromosome.</title>
        <authorList>
            <person name="Harkess A."/>
            <person name="Zhou J."/>
            <person name="Xu C."/>
            <person name="Bowers J.E."/>
            <person name="Van der Hulst R."/>
            <person name="Ayyampalayam S."/>
            <person name="Mercati F."/>
            <person name="Riccardi P."/>
            <person name="McKain M.R."/>
            <person name="Kakrana A."/>
            <person name="Tang H."/>
            <person name="Ray J."/>
            <person name="Groenendijk J."/>
            <person name="Arikit S."/>
            <person name="Mathioni S.M."/>
            <person name="Nakano M."/>
            <person name="Shan H."/>
            <person name="Telgmann-Rauber A."/>
            <person name="Kanno A."/>
            <person name="Yue Z."/>
            <person name="Chen H."/>
            <person name="Li W."/>
            <person name="Chen Y."/>
            <person name="Xu X."/>
            <person name="Zhang Y."/>
            <person name="Luo S."/>
            <person name="Chen H."/>
            <person name="Gao J."/>
            <person name="Mao Z."/>
            <person name="Pires J.C."/>
            <person name="Luo M."/>
            <person name="Kudrna D."/>
            <person name="Wing R.A."/>
            <person name="Meyers B.C."/>
            <person name="Yi K."/>
            <person name="Kong H."/>
            <person name="Lavrijsen P."/>
            <person name="Sunseri F."/>
            <person name="Falavigna A."/>
            <person name="Ye Y."/>
            <person name="Leebens-Mack J.H."/>
            <person name="Chen G."/>
        </authorList>
    </citation>
    <scope>NUCLEOTIDE SEQUENCE [LARGE SCALE GENOMIC DNA]</scope>
    <source>
        <strain evidence="6">cv. DH0086</strain>
    </source>
</reference>
<dbReference type="InterPro" id="IPR056889">
    <property type="entry name" value="NET2A-D/KIP1-like_C"/>
</dbReference>
<dbReference type="Pfam" id="PF24918">
    <property type="entry name" value="NET2A_C"/>
    <property type="match status" value="1"/>
</dbReference>
<evidence type="ECO:0000313" key="5">
    <source>
        <dbReference type="EMBL" id="ONK62383.1"/>
    </source>
</evidence>
<dbReference type="PANTHER" id="PTHR31631">
    <property type="entry name" value="PROTEIN NETWORKED 2D"/>
    <property type="match status" value="1"/>
</dbReference>
<evidence type="ECO:0000259" key="4">
    <source>
        <dbReference type="Pfam" id="PF25014"/>
    </source>
</evidence>
<feature type="region of interest" description="Disordered" evidence="2">
    <location>
        <begin position="339"/>
        <end position="365"/>
    </location>
</feature>
<name>A0A5P1E9H0_ASPOF</name>
<dbReference type="InterPro" id="IPR056888">
    <property type="entry name" value="NET2A-D/KIP1-like_dom"/>
</dbReference>
<feature type="compositionally biased region" description="Basic and acidic residues" evidence="2">
    <location>
        <begin position="49"/>
        <end position="62"/>
    </location>
</feature>
<feature type="domain" description="NET2A-D/KIP1-like alpha-helical" evidence="4">
    <location>
        <begin position="176"/>
        <end position="298"/>
    </location>
</feature>